<sequence length="428" mass="45639">MEKRHGVDESGTGVLSSDSSAIVELERKGLPNGGLKAWLQILGAFFLYFNTWGIVSSFGSYQSYYEDAILKGASSFQISSIGSIQSFLMVFFGFIAGPVFDRGHFSHLLKTGSILILVGTVMQGLSFEYWHLLLSQGVCMGIGMGCLAVPSVAVPSSWFTSKLPFANGIVVSASGFGGVVYPIMVRSLIPIVGFKYTSLSVALVIFITLGISNVVLQQPTTPQAKRAFFDQSALTDTPYILFVLGCMLSFLGLYTTFFYLASYAVEAGITTDSTALYFVSILNGASVFGRILPNIPSLTLRLGPLNMMVASVVSMAIIVLCFNAGPSLAGLLVMIILYGFFTGAFFTLQPTIFARLTEDSGRIGTRTGMASTICSIGLLLGAPSAGGLWRTYGFPASWAWSGVSLASGALVMAISRCIVSGWRLRASV</sequence>
<evidence type="ECO:0000313" key="4">
    <source>
        <dbReference type="EMBL" id="KAK2600409.1"/>
    </source>
</evidence>
<feature type="transmembrane region" description="Helical" evidence="3">
    <location>
        <begin position="108"/>
        <end position="127"/>
    </location>
</feature>
<feature type="transmembrane region" description="Helical" evidence="3">
    <location>
        <begin position="165"/>
        <end position="184"/>
    </location>
</feature>
<feature type="transmembrane region" description="Helical" evidence="3">
    <location>
        <begin position="237"/>
        <end position="262"/>
    </location>
</feature>
<dbReference type="InterPro" id="IPR011701">
    <property type="entry name" value="MFS"/>
</dbReference>
<dbReference type="InterPro" id="IPR050327">
    <property type="entry name" value="Proton-linked_MCT"/>
</dbReference>
<keyword evidence="3" id="KW-0472">Membrane</keyword>
<feature type="transmembrane region" description="Helical" evidence="3">
    <location>
        <begin position="37"/>
        <end position="55"/>
    </location>
</feature>
<feature type="transmembrane region" description="Helical" evidence="3">
    <location>
        <begin position="133"/>
        <end position="153"/>
    </location>
</feature>
<comment type="subcellular location">
    <subcellularLocation>
        <location evidence="1">Membrane</location>
        <topology evidence="1">Multi-pass membrane protein</topology>
    </subcellularLocation>
</comment>
<proteinExistence type="inferred from homology"/>
<keyword evidence="5" id="KW-1185">Reference proteome</keyword>
<keyword evidence="3" id="KW-1133">Transmembrane helix</keyword>
<evidence type="ECO:0000256" key="3">
    <source>
        <dbReference type="SAM" id="Phobius"/>
    </source>
</evidence>
<feature type="transmembrane region" description="Helical" evidence="3">
    <location>
        <begin position="398"/>
        <end position="419"/>
    </location>
</feature>
<dbReference type="Gene3D" id="1.20.1250.20">
    <property type="entry name" value="MFS general substrate transporter like domains"/>
    <property type="match status" value="1"/>
</dbReference>
<dbReference type="PANTHER" id="PTHR11360:SF234">
    <property type="entry name" value="MFS-TYPE TRANSPORTER DBAD-RELATED"/>
    <property type="match status" value="1"/>
</dbReference>
<accession>A0AAD9S5Y9</accession>
<evidence type="ECO:0000256" key="2">
    <source>
        <dbReference type="ARBA" id="ARBA00006727"/>
    </source>
</evidence>
<feature type="transmembrane region" description="Helical" evidence="3">
    <location>
        <begin position="369"/>
        <end position="392"/>
    </location>
</feature>
<keyword evidence="3" id="KW-0812">Transmembrane</keyword>
<evidence type="ECO:0000313" key="5">
    <source>
        <dbReference type="Proteomes" id="UP001265746"/>
    </source>
</evidence>
<dbReference type="AlphaFoldDB" id="A0AAD9S5Y9"/>
<comment type="caution">
    <text evidence="4">The sequence shown here is derived from an EMBL/GenBank/DDBJ whole genome shotgun (WGS) entry which is preliminary data.</text>
</comment>
<organism evidence="4 5">
    <name type="scientific">Phomopsis amygdali</name>
    <name type="common">Fusicoccum amygdali</name>
    <dbReference type="NCBI Taxonomy" id="1214568"/>
    <lineage>
        <taxon>Eukaryota</taxon>
        <taxon>Fungi</taxon>
        <taxon>Dikarya</taxon>
        <taxon>Ascomycota</taxon>
        <taxon>Pezizomycotina</taxon>
        <taxon>Sordariomycetes</taxon>
        <taxon>Sordariomycetidae</taxon>
        <taxon>Diaporthales</taxon>
        <taxon>Diaporthaceae</taxon>
        <taxon>Diaporthe</taxon>
    </lineage>
</organism>
<dbReference type="InterPro" id="IPR036259">
    <property type="entry name" value="MFS_trans_sf"/>
</dbReference>
<dbReference type="PANTHER" id="PTHR11360">
    <property type="entry name" value="MONOCARBOXYLATE TRANSPORTER"/>
    <property type="match status" value="1"/>
</dbReference>
<protein>
    <recommendedName>
        <fullName evidence="6">Major facilitator superfamily (MFS) profile domain-containing protein</fullName>
    </recommendedName>
</protein>
<name>A0AAD9S5Y9_PHOAM</name>
<gene>
    <name evidence="4" type="ORF">N8I77_009945</name>
</gene>
<reference evidence="4" key="1">
    <citation type="submission" date="2023-06" db="EMBL/GenBank/DDBJ databases">
        <authorList>
            <person name="Noh H."/>
        </authorList>
    </citation>
    <scope>NUCLEOTIDE SEQUENCE</scope>
    <source>
        <strain evidence="4">DUCC20226</strain>
    </source>
</reference>
<dbReference type="SUPFAM" id="SSF103473">
    <property type="entry name" value="MFS general substrate transporter"/>
    <property type="match status" value="1"/>
</dbReference>
<dbReference type="GO" id="GO:0016020">
    <property type="term" value="C:membrane"/>
    <property type="evidence" value="ECO:0007669"/>
    <property type="project" value="UniProtKB-SubCell"/>
</dbReference>
<feature type="transmembrane region" description="Helical" evidence="3">
    <location>
        <begin position="305"/>
        <end position="325"/>
    </location>
</feature>
<dbReference type="Pfam" id="PF07690">
    <property type="entry name" value="MFS_1"/>
    <property type="match status" value="1"/>
</dbReference>
<evidence type="ECO:0008006" key="6">
    <source>
        <dbReference type="Google" id="ProtNLM"/>
    </source>
</evidence>
<feature type="transmembrane region" description="Helical" evidence="3">
    <location>
        <begin position="331"/>
        <end position="348"/>
    </location>
</feature>
<feature type="transmembrane region" description="Helical" evidence="3">
    <location>
        <begin position="274"/>
        <end position="293"/>
    </location>
</feature>
<dbReference type="GO" id="GO:0022857">
    <property type="term" value="F:transmembrane transporter activity"/>
    <property type="evidence" value="ECO:0007669"/>
    <property type="project" value="InterPro"/>
</dbReference>
<feature type="transmembrane region" description="Helical" evidence="3">
    <location>
        <begin position="196"/>
        <end position="216"/>
    </location>
</feature>
<evidence type="ECO:0000256" key="1">
    <source>
        <dbReference type="ARBA" id="ARBA00004141"/>
    </source>
</evidence>
<comment type="similarity">
    <text evidence="2">Belongs to the major facilitator superfamily. Monocarboxylate porter (TC 2.A.1.13) family.</text>
</comment>
<dbReference type="EMBL" id="JAUJFL010000006">
    <property type="protein sequence ID" value="KAK2600409.1"/>
    <property type="molecule type" value="Genomic_DNA"/>
</dbReference>
<dbReference type="Proteomes" id="UP001265746">
    <property type="component" value="Unassembled WGS sequence"/>
</dbReference>
<feature type="transmembrane region" description="Helical" evidence="3">
    <location>
        <begin position="75"/>
        <end position="96"/>
    </location>
</feature>